<dbReference type="SMART" id="SM00885">
    <property type="entry name" value="D5_N"/>
    <property type="match status" value="1"/>
</dbReference>
<reference evidence="5 6" key="1">
    <citation type="submission" date="2014-07" db="EMBL/GenBank/DDBJ databases">
        <title>The genome sequence of Salmonella phage 9NA shows that it represents an unstudied type of tailed phage.</title>
        <authorList>
            <person name="Casjens S.R."/>
            <person name="Leavitt J.C."/>
            <person name="Hatfull G.F."/>
            <person name="Hendrix R.W."/>
        </authorList>
    </citation>
    <scope>NUCLEOTIDE SEQUENCE [LARGE SCALE GENOMIC DNA]</scope>
</reference>
<dbReference type="PANTHER" id="PTHR35372:SF2">
    <property type="entry name" value="SF3 HELICASE DOMAIN-CONTAINING PROTEIN"/>
    <property type="match status" value="1"/>
</dbReference>
<sequence length="784" mass="87225">MKGLLNRKQWVCWRLEHVEGRPKPTKVPYSPIHGYKASTTNPADWSDYHTALGMAQMYGMSGVGFVFTENDPYFFIDVDNCLVDQATATWSPLAHEFVNRFPGAYTEVSQSGTGLHIICAYTSLPEGFNSLNDQKTGLEMYWRDRFVAMTLTGNGEVDVDYTQGVHDSIARYGRIRSDRSARWTTAPCDDWSGPVDDDELIKMALNSSSAASVFGNKASFADLWNANVEKLSVSYASDQGKDYNASAADAALCSHLAFWTGKDCERIERLFNRSALVRGKWTDRQDYRENTILGAVERCDTVYRGQPSLTPELVKAVTPAPTTVTSGAIPAYMSVKPGEGAYGSNHTVNASTFVNNYYPNNTLIFVQQQPYRFNGRVWERVSEDELKHQLSMAMLASEPKADVINGTYKVLSYLFTRADRELGTWPGVDVSHYIVCQNGILDVHTRKCEPHNPDFFTTSVLPYSYDPFARAPAFEQFLNTTLEGDKERISLLQEWLGYMLVNSYDYQKAMLLIGAPRSGKGTIGRIIQALVGDEAYAGITLEGLASDAVLETVLDKSVLFIGDAHSVSGPDRNRILDRFKSITGADAIPVNRKYKGAWNGRLPGRMTLAANNIPAFADDSGAMANRLLILPFNISFLGREDITLEARLMKELPGICNWAIEGLQRLRSNGRFTEPTASIVERQEIMDQQAPLMAYVRECCELVTDGVTHTEELYARYKMWKMQEGGASMTKTAFSRAFKSMLRGRVVKDVVSVNGQRANGFRGVRLLPFQSAANVLPFPPASNG</sequence>
<proteinExistence type="predicted"/>
<name>A0A060D5T9_9CAUD</name>
<dbReference type="SUPFAM" id="SSF52540">
    <property type="entry name" value="P-loop containing nucleoside triphosphate hydrolases"/>
    <property type="match status" value="1"/>
</dbReference>
<dbReference type="RefSeq" id="YP_009101244.1">
    <property type="nucleotide sequence ID" value="NC_025443.1"/>
</dbReference>
<dbReference type="KEGG" id="vg:22110932"/>
<keyword evidence="3" id="KW-0067">ATP-binding</keyword>
<dbReference type="GO" id="GO:0005524">
    <property type="term" value="F:ATP binding"/>
    <property type="evidence" value="ECO:0007669"/>
    <property type="project" value="UniProtKB-KW"/>
</dbReference>
<dbReference type="PANTHER" id="PTHR35372">
    <property type="entry name" value="ATP BINDING PROTEIN-RELATED"/>
    <property type="match status" value="1"/>
</dbReference>
<organism evidence="5 6">
    <name type="scientific">Salmonella phage 9NA</name>
    <dbReference type="NCBI Taxonomy" id="1113547"/>
    <lineage>
        <taxon>Viruses</taxon>
        <taxon>Duplodnaviria</taxon>
        <taxon>Heunggongvirae</taxon>
        <taxon>Uroviricota</taxon>
        <taxon>Caudoviricetes</taxon>
        <taxon>Nonanavirus</taxon>
        <taxon>Nonanavirus nv9NA</taxon>
    </lineage>
</organism>
<dbReference type="InterPro" id="IPR051620">
    <property type="entry name" value="ORF904-like_C"/>
</dbReference>
<dbReference type="GO" id="GO:0016787">
    <property type="term" value="F:hydrolase activity"/>
    <property type="evidence" value="ECO:0007669"/>
    <property type="project" value="UniProtKB-KW"/>
</dbReference>
<dbReference type="InterPro" id="IPR027417">
    <property type="entry name" value="P-loop_NTPase"/>
</dbReference>
<dbReference type="InterPro" id="IPR014818">
    <property type="entry name" value="Phage/plasmid_primase_P4_C"/>
</dbReference>
<dbReference type="PROSITE" id="PS51206">
    <property type="entry name" value="SF3_HELICASE_1"/>
    <property type="match status" value="1"/>
</dbReference>
<dbReference type="Pfam" id="PF22763">
    <property type="entry name" value="NrS1-1_pol-like_HBD"/>
    <property type="match status" value="1"/>
</dbReference>
<dbReference type="OrthoDB" id="3193at10239"/>
<feature type="domain" description="SF3 helicase" evidence="4">
    <location>
        <begin position="487"/>
        <end position="645"/>
    </location>
</feature>
<dbReference type="InterPro" id="IPR006500">
    <property type="entry name" value="Helicase_put_C_phage/plasmid"/>
</dbReference>
<evidence type="ECO:0000256" key="3">
    <source>
        <dbReference type="ARBA" id="ARBA00022840"/>
    </source>
</evidence>
<accession>A0A060D5T9</accession>
<keyword evidence="6" id="KW-1185">Reference proteome</keyword>
<dbReference type="InterPro" id="IPR054468">
    <property type="entry name" value="NrSPol-like_HBD"/>
</dbReference>
<evidence type="ECO:0000313" key="5">
    <source>
        <dbReference type="EMBL" id="AIB07077.1"/>
    </source>
</evidence>
<dbReference type="EMBL" id="KJ802832">
    <property type="protein sequence ID" value="AIB07077.1"/>
    <property type="molecule type" value="Genomic_DNA"/>
</dbReference>
<protein>
    <submittedName>
        <fullName evidence="5">Putative P4 family primase</fullName>
    </submittedName>
</protein>
<keyword evidence="2" id="KW-0378">Hydrolase</keyword>
<dbReference type="Proteomes" id="UP000026985">
    <property type="component" value="Segment"/>
</dbReference>
<evidence type="ECO:0000259" key="4">
    <source>
        <dbReference type="PROSITE" id="PS51206"/>
    </source>
</evidence>
<dbReference type="InterPro" id="IPR014015">
    <property type="entry name" value="Helicase_SF3_DNA-vir"/>
</dbReference>
<dbReference type="SMR" id="A0A060D5T9"/>
<evidence type="ECO:0000256" key="1">
    <source>
        <dbReference type="ARBA" id="ARBA00022741"/>
    </source>
</evidence>
<evidence type="ECO:0000256" key="2">
    <source>
        <dbReference type="ARBA" id="ARBA00022801"/>
    </source>
</evidence>
<dbReference type="Pfam" id="PF19263">
    <property type="entry name" value="DUF5906"/>
    <property type="match status" value="1"/>
</dbReference>
<dbReference type="NCBIfam" id="TIGR01613">
    <property type="entry name" value="primase_Cterm"/>
    <property type="match status" value="1"/>
</dbReference>
<dbReference type="InterPro" id="IPR045455">
    <property type="entry name" value="NrS-1_pol-like_helicase"/>
</dbReference>
<evidence type="ECO:0000313" key="6">
    <source>
        <dbReference type="Proteomes" id="UP000026985"/>
    </source>
</evidence>
<gene>
    <name evidence="5" type="ORF">9NA_074</name>
</gene>
<dbReference type="Gene3D" id="3.40.50.300">
    <property type="entry name" value="P-loop containing nucleotide triphosphate hydrolases"/>
    <property type="match status" value="1"/>
</dbReference>
<dbReference type="Pfam" id="PF08706">
    <property type="entry name" value="D5_N"/>
    <property type="match status" value="1"/>
</dbReference>
<keyword evidence="1" id="KW-0547">Nucleotide-binding</keyword>